<dbReference type="Gramene" id="EER91636">
    <property type="protein sequence ID" value="EER91636"/>
    <property type="gene ID" value="SORBI_3001G252800"/>
</dbReference>
<dbReference type="PROSITE" id="PS01361">
    <property type="entry name" value="ZF_DOF_1"/>
    <property type="match status" value="1"/>
</dbReference>
<dbReference type="EMBL" id="CM027680">
    <property type="protein sequence ID" value="KAG0549599.1"/>
    <property type="molecule type" value="Genomic_DNA"/>
</dbReference>
<dbReference type="PANTHER" id="PTHR31089:SF74">
    <property type="entry name" value="DOF-TYPE ZINC FINGER DNA-BINDING FAMILY PROTEIN"/>
    <property type="match status" value="1"/>
</dbReference>
<keyword evidence="2 8" id="KW-0863">Zinc-finger</keyword>
<comment type="subcellular location">
    <subcellularLocation>
        <location evidence="8">Nucleus</location>
    </subcellularLocation>
</comment>
<comment type="caution">
    <text evidence="11">The sequence shown here is derived from an EMBL/GenBank/DDBJ whole genome shotgun (WGS) entry which is preliminary data.</text>
</comment>
<evidence type="ECO:0000256" key="6">
    <source>
        <dbReference type="ARBA" id="ARBA00023163"/>
    </source>
</evidence>
<evidence type="ECO:0000256" key="7">
    <source>
        <dbReference type="ARBA" id="ARBA00023242"/>
    </source>
</evidence>
<evidence type="ECO:0000256" key="8">
    <source>
        <dbReference type="PROSITE-ProRule" id="PRU00071"/>
    </source>
</evidence>
<evidence type="ECO:0000256" key="2">
    <source>
        <dbReference type="ARBA" id="ARBA00022771"/>
    </source>
</evidence>
<dbReference type="Proteomes" id="UP000807115">
    <property type="component" value="Chromosome 1"/>
</dbReference>
<dbReference type="OrthoDB" id="1927254at2759"/>
<gene>
    <name evidence="11" type="ORF">BDA96_01G268600</name>
</gene>
<dbReference type="GO" id="GO:0005634">
    <property type="term" value="C:nucleus"/>
    <property type="evidence" value="ECO:0007669"/>
    <property type="project" value="UniProtKB-SubCell"/>
</dbReference>
<evidence type="ECO:0000256" key="4">
    <source>
        <dbReference type="ARBA" id="ARBA00023015"/>
    </source>
</evidence>
<feature type="compositionally biased region" description="Basic and acidic residues" evidence="9">
    <location>
        <begin position="44"/>
        <end position="62"/>
    </location>
</feature>
<dbReference type="GO" id="GO:0003677">
    <property type="term" value="F:DNA binding"/>
    <property type="evidence" value="ECO:0007669"/>
    <property type="project" value="UniProtKB-UniRule"/>
</dbReference>
<keyword evidence="5 8" id="KW-0238">DNA-binding</keyword>
<dbReference type="InterPro" id="IPR045174">
    <property type="entry name" value="Dof"/>
</dbReference>
<dbReference type="Pfam" id="PF02701">
    <property type="entry name" value="Zn_ribbon_Dof"/>
    <property type="match status" value="1"/>
</dbReference>
<feature type="compositionally biased region" description="Basic and acidic residues" evidence="9">
    <location>
        <begin position="373"/>
        <end position="385"/>
    </location>
</feature>
<feature type="compositionally biased region" description="Polar residues" evidence="9">
    <location>
        <begin position="80"/>
        <end position="89"/>
    </location>
</feature>
<protein>
    <recommendedName>
        <fullName evidence="10">Dof-type domain-containing protein</fullName>
    </recommendedName>
</protein>
<accession>A0A921RZJ2</accession>
<evidence type="ECO:0000256" key="5">
    <source>
        <dbReference type="ARBA" id="ARBA00023125"/>
    </source>
</evidence>
<feature type="compositionally biased region" description="Low complexity" evidence="9">
    <location>
        <begin position="328"/>
        <end position="367"/>
    </location>
</feature>
<feature type="domain" description="Dof-type" evidence="10">
    <location>
        <begin position="111"/>
        <end position="165"/>
    </location>
</feature>
<keyword evidence="1" id="KW-0479">Metal-binding</keyword>
<organism evidence="11 12">
    <name type="scientific">Sorghum bicolor</name>
    <name type="common">Sorghum</name>
    <name type="synonym">Sorghum vulgare</name>
    <dbReference type="NCBI Taxonomy" id="4558"/>
    <lineage>
        <taxon>Eukaryota</taxon>
        <taxon>Viridiplantae</taxon>
        <taxon>Streptophyta</taxon>
        <taxon>Embryophyta</taxon>
        <taxon>Tracheophyta</taxon>
        <taxon>Spermatophyta</taxon>
        <taxon>Magnoliopsida</taxon>
        <taxon>Liliopsida</taxon>
        <taxon>Poales</taxon>
        <taxon>Poaceae</taxon>
        <taxon>PACMAD clade</taxon>
        <taxon>Panicoideae</taxon>
        <taxon>Andropogonodae</taxon>
        <taxon>Andropogoneae</taxon>
        <taxon>Sorghinae</taxon>
        <taxon>Sorghum</taxon>
    </lineage>
</organism>
<dbReference type="InterPro" id="IPR003851">
    <property type="entry name" value="Znf_Dof"/>
</dbReference>
<dbReference type="OMA" id="GMITRSP"/>
<keyword evidence="7 8" id="KW-0539">Nucleus</keyword>
<reference evidence="11" key="2">
    <citation type="submission" date="2020-10" db="EMBL/GenBank/DDBJ databases">
        <authorList>
            <person name="Cooper E.A."/>
            <person name="Brenton Z.W."/>
            <person name="Flinn B.S."/>
            <person name="Jenkins J."/>
            <person name="Shu S."/>
            <person name="Flowers D."/>
            <person name="Luo F."/>
            <person name="Wang Y."/>
            <person name="Xia P."/>
            <person name="Barry K."/>
            <person name="Daum C."/>
            <person name="Lipzen A."/>
            <person name="Yoshinaga Y."/>
            <person name="Schmutz J."/>
            <person name="Saski C."/>
            <person name="Vermerris W."/>
            <person name="Kresovich S."/>
        </authorList>
    </citation>
    <scope>NUCLEOTIDE SEQUENCE</scope>
</reference>
<dbReference type="GO" id="GO:0008270">
    <property type="term" value="F:zinc ion binding"/>
    <property type="evidence" value="ECO:0007669"/>
    <property type="project" value="UniProtKB-KW"/>
</dbReference>
<evidence type="ECO:0000256" key="9">
    <source>
        <dbReference type="SAM" id="MobiDB-lite"/>
    </source>
</evidence>
<evidence type="ECO:0000313" key="11">
    <source>
        <dbReference type="EMBL" id="KAG0549599.1"/>
    </source>
</evidence>
<feature type="region of interest" description="Disordered" evidence="9">
    <location>
        <begin position="328"/>
        <end position="386"/>
    </location>
</feature>
<feature type="compositionally biased region" description="Basic and acidic residues" evidence="9">
    <location>
        <begin position="99"/>
        <end position="109"/>
    </location>
</feature>
<dbReference type="KEGG" id="sbi:8064932"/>
<feature type="region of interest" description="Disordered" evidence="9">
    <location>
        <begin position="23"/>
        <end position="111"/>
    </location>
</feature>
<reference evidence="11" key="1">
    <citation type="journal article" date="2019" name="BMC Genomics">
        <title>A new reference genome for Sorghum bicolor reveals high levels of sequence similarity between sweet and grain genotypes: implications for the genetics of sugar metabolism.</title>
        <authorList>
            <person name="Cooper E.A."/>
            <person name="Brenton Z.W."/>
            <person name="Flinn B.S."/>
            <person name="Jenkins J."/>
            <person name="Shu S."/>
            <person name="Flowers D."/>
            <person name="Luo F."/>
            <person name="Wang Y."/>
            <person name="Xia P."/>
            <person name="Barry K."/>
            <person name="Daum C."/>
            <person name="Lipzen A."/>
            <person name="Yoshinaga Y."/>
            <person name="Schmutz J."/>
            <person name="Saski C."/>
            <person name="Vermerris W."/>
            <person name="Kresovich S."/>
        </authorList>
    </citation>
    <scope>NUCLEOTIDE SEQUENCE</scope>
</reference>
<dbReference type="AlphaFoldDB" id="A0A921RZJ2"/>
<proteinExistence type="predicted"/>
<keyword evidence="6" id="KW-0804">Transcription</keyword>
<evidence type="ECO:0000313" key="12">
    <source>
        <dbReference type="Proteomes" id="UP000807115"/>
    </source>
</evidence>
<dbReference type="PANTHER" id="PTHR31089">
    <property type="entry name" value="CYCLIC DOF FACTOR 2"/>
    <property type="match status" value="1"/>
</dbReference>
<evidence type="ECO:0000256" key="1">
    <source>
        <dbReference type="ARBA" id="ARBA00022723"/>
    </source>
</evidence>
<evidence type="ECO:0000256" key="3">
    <source>
        <dbReference type="ARBA" id="ARBA00022833"/>
    </source>
</evidence>
<keyword evidence="4" id="KW-0805">Transcription regulation</keyword>
<dbReference type="PROSITE" id="PS50884">
    <property type="entry name" value="ZF_DOF_2"/>
    <property type="match status" value="1"/>
</dbReference>
<evidence type="ECO:0000259" key="10">
    <source>
        <dbReference type="PROSITE" id="PS50884"/>
    </source>
</evidence>
<sequence>MMAECQGGGGGDFLIKLFGKTIPVPESGDAKDLQQSSSSSSSTEQDHQDAHALDQENPHPDSSDPSPQPEVVDAEDPKSSPETTHQKPGQGNGSGDAASQREKLKKPDKVLPCPRCNSMDTKFCYFNNYNVNQPRHFCKNCQRYWTAGGAMRNVPVGAGRRKNKNAVAASHFLHRVGAACGGGGDTLKTTNGTVLSFGGHGGGCVPPGPACLDLVEQLSHHLAAPVIRNAGNNPGPCSEGSSNCRDDNKTINDRSCVDEAAAANGDDGSVQHPASMNNGGATVWPPPYSCAPSPAAYFSSGIAIPIYPAAPGYWGCMVPGAWSLPWPVQQPPSSQSQGPAAGLSSSTSPTTTSAPSVSSSGAADSHTLGLGKHPRDREEGDDGRNAKVWAPKTIRIDDVDEVARSSIWSLIGIKGDKAKQQDDDAAGGHKQKQLVGMVFEPKREATKKPAAMMTSSPLLHANPVALTRSVAFQEGS</sequence>
<name>A0A921RZJ2_SORBI</name>
<dbReference type="GO" id="GO:0003700">
    <property type="term" value="F:DNA-binding transcription factor activity"/>
    <property type="evidence" value="ECO:0007669"/>
    <property type="project" value="InterPro"/>
</dbReference>
<keyword evidence="3" id="KW-0862">Zinc</keyword>